<dbReference type="RefSeq" id="WP_013628556.1">
    <property type="nucleotide sequence ID" value="NC_015174.1"/>
</dbReference>
<dbReference type="EMBL" id="CP002546">
    <property type="protein sequence ID" value="ADY59832.1"/>
    <property type="molecule type" value="Genomic_DNA"/>
</dbReference>
<sequence length="346" mass="38862">MKTDSHGVKSQGLASPNDDGNNGPDEGYITVEGDLSLFYRHWRPNPERDRGRNLLIVHGACEHGGRFLSLGAKAAAEGWNVIAPDLRGHGRSTGQFVHINEFQDYLRDLNAMMAAHELKPEETIIIGCSMGGLITIRLQQWWYREHGHPASRGLYVLAPLLGIRHPIEEWKKMTARLLGQFFPQTRFRSTLSPTQLTHDQEVIRSRGSDPYMRNRVSARWYLESTQAMRDAWEQVDAIRVPMRIFQGGGDTVVDPSAARGWADSVNRHHQRQAVTFHCFPGWYHELLKEIEGKAFEDLLVRLLAEDWQAAETGANGKPSAFAKPHTTRPVAAEVSQAASNKVDEAG</sequence>
<dbReference type="AlphaFoldDB" id="F0SKX9"/>
<dbReference type="STRING" id="756272.Plabr_2230"/>
<dbReference type="OrthoDB" id="9806902at2"/>
<dbReference type="SUPFAM" id="SSF53474">
    <property type="entry name" value="alpha/beta-Hydrolases"/>
    <property type="match status" value="1"/>
</dbReference>
<gene>
    <name evidence="3" type="ordered locus">Plabr_2230</name>
</gene>
<dbReference type="Gene3D" id="3.40.50.1820">
    <property type="entry name" value="alpha/beta hydrolase"/>
    <property type="match status" value="1"/>
</dbReference>
<feature type="domain" description="Serine aminopeptidase S33" evidence="2">
    <location>
        <begin position="54"/>
        <end position="290"/>
    </location>
</feature>
<dbReference type="ESTHER" id="plabd-f0skx9">
    <property type="family name" value="Monoglyceridelipase_lysophospholip"/>
</dbReference>
<protein>
    <submittedName>
        <fullName evidence="3">Alpha/beta hydrolase fold protein</fullName>
    </submittedName>
</protein>
<accession>F0SKX9</accession>
<feature type="region of interest" description="Disordered" evidence="1">
    <location>
        <begin position="313"/>
        <end position="346"/>
    </location>
</feature>
<dbReference type="PRINTS" id="PR00111">
    <property type="entry name" value="ABHYDROLASE"/>
</dbReference>
<evidence type="ECO:0000313" key="4">
    <source>
        <dbReference type="Proteomes" id="UP000006860"/>
    </source>
</evidence>
<evidence type="ECO:0000313" key="3">
    <source>
        <dbReference type="EMBL" id="ADY59832.1"/>
    </source>
</evidence>
<dbReference type="InterPro" id="IPR000073">
    <property type="entry name" value="AB_hydrolase_1"/>
</dbReference>
<proteinExistence type="predicted"/>
<feature type="region of interest" description="Disordered" evidence="1">
    <location>
        <begin position="1"/>
        <end position="26"/>
    </location>
</feature>
<evidence type="ECO:0000256" key="1">
    <source>
        <dbReference type="SAM" id="MobiDB-lite"/>
    </source>
</evidence>
<keyword evidence="3" id="KW-0378">Hydrolase</keyword>
<keyword evidence="4" id="KW-1185">Reference proteome</keyword>
<dbReference type="PANTHER" id="PTHR11614">
    <property type="entry name" value="PHOSPHOLIPASE-RELATED"/>
    <property type="match status" value="1"/>
</dbReference>
<evidence type="ECO:0000259" key="2">
    <source>
        <dbReference type="Pfam" id="PF12146"/>
    </source>
</evidence>
<dbReference type="InterPro" id="IPR022742">
    <property type="entry name" value="Hydrolase_4"/>
</dbReference>
<reference evidence="4" key="1">
    <citation type="submission" date="2011-02" db="EMBL/GenBank/DDBJ databases">
        <title>The complete genome of Planctomyces brasiliensis DSM 5305.</title>
        <authorList>
            <person name="Lucas S."/>
            <person name="Copeland A."/>
            <person name="Lapidus A."/>
            <person name="Bruce D."/>
            <person name="Goodwin L."/>
            <person name="Pitluck S."/>
            <person name="Kyrpides N."/>
            <person name="Mavromatis K."/>
            <person name="Pagani I."/>
            <person name="Ivanova N."/>
            <person name="Ovchinnikova G."/>
            <person name="Lu M."/>
            <person name="Detter J.C."/>
            <person name="Han C."/>
            <person name="Land M."/>
            <person name="Hauser L."/>
            <person name="Markowitz V."/>
            <person name="Cheng J.-F."/>
            <person name="Hugenholtz P."/>
            <person name="Woyke T."/>
            <person name="Wu D."/>
            <person name="Tindall B."/>
            <person name="Pomrenke H.G."/>
            <person name="Brambilla E."/>
            <person name="Klenk H.-P."/>
            <person name="Eisen J.A."/>
        </authorList>
    </citation>
    <scope>NUCLEOTIDE SEQUENCE [LARGE SCALE GENOMIC DNA]</scope>
    <source>
        <strain evidence="4">ATCC 49424 / DSM 5305 / JCM 21570 / NBRC 103401 / IFAM 1448</strain>
    </source>
</reference>
<dbReference type="Pfam" id="PF12146">
    <property type="entry name" value="Hydrolase_4"/>
    <property type="match status" value="1"/>
</dbReference>
<dbReference type="KEGG" id="pbs:Plabr_2230"/>
<dbReference type="InterPro" id="IPR029058">
    <property type="entry name" value="AB_hydrolase_fold"/>
</dbReference>
<dbReference type="GO" id="GO:0016787">
    <property type="term" value="F:hydrolase activity"/>
    <property type="evidence" value="ECO:0007669"/>
    <property type="project" value="UniProtKB-KW"/>
</dbReference>
<dbReference type="Proteomes" id="UP000006860">
    <property type="component" value="Chromosome"/>
</dbReference>
<dbReference type="InterPro" id="IPR051044">
    <property type="entry name" value="MAG_DAG_Lipase"/>
</dbReference>
<name>F0SKX9_RUBBR</name>
<organism evidence="3 4">
    <name type="scientific">Rubinisphaera brasiliensis (strain ATCC 49424 / DSM 5305 / JCM 21570 / IAM 15109 / NBRC 103401 / IFAM 1448)</name>
    <name type="common">Planctomyces brasiliensis</name>
    <dbReference type="NCBI Taxonomy" id="756272"/>
    <lineage>
        <taxon>Bacteria</taxon>
        <taxon>Pseudomonadati</taxon>
        <taxon>Planctomycetota</taxon>
        <taxon>Planctomycetia</taxon>
        <taxon>Planctomycetales</taxon>
        <taxon>Planctomycetaceae</taxon>
        <taxon>Rubinisphaera</taxon>
    </lineage>
</organism>
<dbReference type="HOGENOM" id="CLU_026209_7_2_0"/>
<dbReference type="eggNOG" id="COG2267">
    <property type="taxonomic scope" value="Bacteria"/>
</dbReference>